<protein>
    <submittedName>
        <fullName evidence="9">Iron-sulfur cluster-binding protein</fullName>
    </submittedName>
</protein>
<evidence type="ECO:0000256" key="6">
    <source>
        <dbReference type="ARBA" id="ARBA00023014"/>
    </source>
</evidence>
<feature type="domain" description="4Fe-4S ferredoxin-type" evidence="8">
    <location>
        <begin position="533"/>
        <end position="561"/>
    </location>
</feature>
<evidence type="ECO:0000256" key="1">
    <source>
        <dbReference type="ARBA" id="ARBA00022448"/>
    </source>
</evidence>
<accession>A0A6S6SPJ7</accession>
<keyword evidence="5" id="KW-0408">Iron</keyword>
<evidence type="ECO:0000256" key="5">
    <source>
        <dbReference type="ARBA" id="ARBA00023004"/>
    </source>
</evidence>
<keyword evidence="1" id="KW-0813">Transport</keyword>
<feature type="transmembrane region" description="Helical" evidence="7">
    <location>
        <begin position="444"/>
        <end position="465"/>
    </location>
</feature>
<dbReference type="GO" id="GO:0051539">
    <property type="term" value="F:4 iron, 4 sulfur cluster binding"/>
    <property type="evidence" value="ECO:0007669"/>
    <property type="project" value="UniProtKB-KW"/>
</dbReference>
<feature type="transmembrane region" description="Helical" evidence="7">
    <location>
        <begin position="205"/>
        <end position="224"/>
    </location>
</feature>
<keyword evidence="7" id="KW-0812">Transmembrane</keyword>
<name>A0A6S6SPJ7_9BACT</name>
<feature type="transmembrane region" description="Helical" evidence="7">
    <location>
        <begin position="176"/>
        <end position="199"/>
    </location>
</feature>
<dbReference type="Pfam" id="PF12801">
    <property type="entry name" value="Fer4_5"/>
    <property type="match status" value="2"/>
</dbReference>
<feature type="transmembrane region" description="Helical" evidence="7">
    <location>
        <begin position="244"/>
        <end position="263"/>
    </location>
</feature>
<keyword evidence="6" id="KW-0411">Iron-sulfur</keyword>
<feature type="domain" description="4Fe-4S ferredoxin-type" evidence="8">
    <location>
        <begin position="564"/>
        <end position="593"/>
    </location>
</feature>
<keyword evidence="4" id="KW-0249">Electron transport</keyword>
<evidence type="ECO:0000256" key="7">
    <source>
        <dbReference type="SAM" id="Phobius"/>
    </source>
</evidence>
<evidence type="ECO:0000256" key="4">
    <source>
        <dbReference type="ARBA" id="ARBA00022982"/>
    </source>
</evidence>
<gene>
    <name evidence="9" type="ORF">HELGO_WM38723</name>
</gene>
<evidence type="ECO:0000259" key="8">
    <source>
        <dbReference type="PROSITE" id="PS51379"/>
    </source>
</evidence>
<dbReference type="PROSITE" id="PS51379">
    <property type="entry name" value="4FE4S_FER_2"/>
    <property type="match status" value="2"/>
</dbReference>
<evidence type="ECO:0000256" key="2">
    <source>
        <dbReference type="ARBA" id="ARBA00022485"/>
    </source>
</evidence>
<dbReference type="PANTHER" id="PTHR30176">
    <property type="entry name" value="FERREDOXIN-TYPE PROTEIN NAPH"/>
    <property type="match status" value="1"/>
</dbReference>
<dbReference type="InterPro" id="IPR017896">
    <property type="entry name" value="4Fe4S_Fe-S-bd"/>
</dbReference>
<dbReference type="AlphaFoldDB" id="A0A6S6SPJ7"/>
<dbReference type="SUPFAM" id="SSF54862">
    <property type="entry name" value="4Fe-4S ferredoxins"/>
    <property type="match status" value="1"/>
</dbReference>
<dbReference type="EMBL" id="CACVAQ010000185">
    <property type="protein sequence ID" value="CAA6812308.1"/>
    <property type="molecule type" value="Genomic_DNA"/>
</dbReference>
<sequence>MKSLKILGLAIFIFSFVLLIVSISLSRHQLSDAAIAPMKKYHGLMLKEQAGEDFDKEYASNLAFISGMDVLLHKTQAALETASGVDPANKVWNATNLPDGVSEWDYRMSDYDIKSYTAALTTATATGGMLPNNVGVFFFLIFVLGTIGALMYILSDMKKLPGIKHDGLFQSQFTKGIVPIVQSLAVATVILISCYLAYIEPQAQVYFVGTALFTLFVLMLIFLAERRERKGPWSPSKTSIGNGWMGVVIGTFLITFYIILYFYPHYIANWILLVDPVKQFLSGGKHADQWFLYGFLYCLVMVVMGIRMLVKYRHNKYQLIRTGSVIFFQLAFAFLLPEILGRLNNPAVNLLNPWPLNYGFYSKGSLDAMLVENNNYFLGMHVGTGMFIWGILLTLVVVPLFTYLYGKRWYCSWVCGCGGLAETLGDPFRQLSDKSVRAWRIERYVIHAVMVFVTVMTLVLIYYYYTGEKTISLYFFELNADSIKTWYGFLIGSVFAGVVGTGFYPLMGNRMWCRYGCPLAGLMGLVQRFKSRFRITTNGGQCISCGNCSTYCEMGIDVRHYAQRGQDIVRASCVGCGVCSAVCPRGVLRLENSGEDMDDRALDVRNIHVKMDDVTYL</sequence>
<feature type="transmembrane region" description="Helical" evidence="7">
    <location>
        <begin position="386"/>
        <end position="405"/>
    </location>
</feature>
<dbReference type="InterPro" id="IPR017900">
    <property type="entry name" value="4Fe4S_Fe_S_CS"/>
</dbReference>
<organism evidence="9">
    <name type="scientific">uncultured Aureispira sp</name>
    <dbReference type="NCBI Taxonomy" id="1331704"/>
    <lineage>
        <taxon>Bacteria</taxon>
        <taxon>Pseudomonadati</taxon>
        <taxon>Bacteroidota</taxon>
        <taxon>Saprospiria</taxon>
        <taxon>Saprospirales</taxon>
        <taxon>Saprospiraceae</taxon>
        <taxon>Aureispira</taxon>
        <taxon>environmental samples</taxon>
    </lineage>
</organism>
<feature type="transmembrane region" description="Helical" evidence="7">
    <location>
        <begin position="136"/>
        <end position="155"/>
    </location>
</feature>
<feature type="transmembrane region" description="Helical" evidence="7">
    <location>
        <begin position="290"/>
        <end position="310"/>
    </location>
</feature>
<dbReference type="GO" id="GO:0046872">
    <property type="term" value="F:metal ion binding"/>
    <property type="evidence" value="ECO:0007669"/>
    <property type="project" value="UniProtKB-KW"/>
</dbReference>
<keyword evidence="3" id="KW-0479">Metal-binding</keyword>
<proteinExistence type="predicted"/>
<dbReference type="Gene3D" id="3.30.70.20">
    <property type="match status" value="1"/>
</dbReference>
<keyword evidence="2" id="KW-0004">4Fe-4S</keyword>
<keyword evidence="7" id="KW-1133">Transmembrane helix</keyword>
<dbReference type="PROSITE" id="PS00198">
    <property type="entry name" value="4FE4S_FER_1"/>
    <property type="match status" value="1"/>
</dbReference>
<feature type="transmembrane region" description="Helical" evidence="7">
    <location>
        <begin position="322"/>
        <end position="340"/>
    </location>
</feature>
<evidence type="ECO:0000313" key="9">
    <source>
        <dbReference type="EMBL" id="CAA6812308.1"/>
    </source>
</evidence>
<keyword evidence="7" id="KW-0472">Membrane</keyword>
<dbReference type="InterPro" id="IPR051684">
    <property type="entry name" value="Electron_Trans/Redox"/>
</dbReference>
<feature type="transmembrane region" description="Helical" evidence="7">
    <location>
        <begin position="485"/>
        <end position="506"/>
    </location>
</feature>
<reference evidence="9" key="1">
    <citation type="submission" date="2020-01" db="EMBL/GenBank/DDBJ databases">
        <authorList>
            <person name="Meier V. D."/>
            <person name="Meier V D."/>
        </authorList>
    </citation>
    <scope>NUCLEOTIDE SEQUENCE</scope>
    <source>
        <strain evidence="9">HLG_WM_MAG_10</strain>
    </source>
</reference>
<evidence type="ECO:0000256" key="3">
    <source>
        <dbReference type="ARBA" id="ARBA00022723"/>
    </source>
</evidence>
<dbReference type="PANTHER" id="PTHR30176:SF3">
    <property type="entry name" value="FERREDOXIN-TYPE PROTEIN NAPH"/>
    <property type="match status" value="1"/>
</dbReference>
<dbReference type="GO" id="GO:0005886">
    <property type="term" value="C:plasma membrane"/>
    <property type="evidence" value="ECO:0007669"/>
    <property type="project" value="TreeGrafter"/>
</dbReference>
<dbReference type="Pfam" id="PF13187">
    <property type="entry name" value="Fer4_9"/>
    <property type="match status" value="1"/>
</dbReference>